<name>A0A182EX98_ONCOC</name>
<keyword evidence="5" id="KW-1185">Reference proteome</keyword>
<evidence type="ECO:0000256" key="1">
    <source>
        <dbReference type="ARBA" id="ARBA00008871"/>
    </source>
</evidence>
<comment type="similarity">
    <text evidence="1 3">Belongs to the glycosyl hydrolase 56 family.</text>
</comment>
<dbReference type="EMBL" id="UYRW01012080">
    <property type="protein sequence ID" value="VDN00045.1"/>
    <property type="molecule type" value="Genomic_DNA"/>
</dbReference>
<dbReference type="PANTHER" id="PTHR11769:SF35">
    <property type="entry name" value="HYALURONIDASE"/>
    <property type="match status" value="1"/>
</dbReference>
<dbReference type="Gene3D" id="3.20.20.70">
    <property type="entry name" value="Aldolase class I"/>
    <property type="match status" value="1"/>
</dbReference>
<dbReference type="EC" id="3.2.1.35" evidence="3"/>
<accession>A0A182EX98</accession>
<dbReference type="GO" id="GO:0030214">
    <property type="term" value="P:hyaluronan catabolic process"/>
    <property type="evidence" value="ECO:0007669"/>
    <property type="project" value="TreeGrafter"/>
</dbReference>
<dbReference type="Proteomes" id="UP000271087">
    <property type="component" value="Unassembled WGS sequence"/>
</dbReference>
<dbReference type="InterPro" id="IPR018155">
    <property type="entry name" value="Hyaluronidase"/>
</dbReference>
<reference evidence="4 5" key="2">
    <citation type="submission" date="2018-08" db="EMBL/GenBank/DDBJ databases">
        <authorList>
            <person name="Laetsch R D."/>
            <person name="Stevens L."/>
            <person name="Kumar S."/>
            <person name="Blaxter L. M."/>
        </authorList>
    </citation>
    <scope>NUCLEOTIDE SEQUENCE [LARGE SCALE GENOMIC DNA]</scope>
</reference>
<reference evidence="6" key="1">
    <citation type="submission" date="2016-06" db="UniProtKB">
        <authorList>
            <consortium name="WormBaseParasite"/>
        </authorList>
    </citation>
    <scope>IDENTIFICATION</scope>
</reference>
<dbReference type="Pfam" id="PF01630">
    <property type="entry name" value="Glyco_hydro_56"/>
    <property type="match status" value="1"/>
</dbReference>
<protein>
    <recommendedName>
        <fullName evidence="3">Hyaluronidase</fullName>
        <ecNumber evidence="3">3.2.1.35</ecNumber>
    </recommendedName>
</protein>
<dbReference type="SUPFAM" id="SSF51445">
    <property type="entry name" value="(Trans)glycosidases"/>
    <property type="match status" value="1"/>
</dbReference>
<proteinExistence type="inferred from homology"/>
<dbReference type="STRING" id="42157.A0A182EX98"/>
<dbReference type="PANTHER" id="PTHR11769">
    <property type="entry name" value="HYALURONIDASE"/>
    <property type="match status" value="1"/>
</dbReference>
<dbReference type="InterPro" id="IPR017853">
    <property type="entry name" value="GH"/>
</dbReference>
<organism evidence="6">
    <name type="scientific">Onchocerca ochengi</name>
    <name type="common">Filarial nematode worm</name>
    <dbReference type="NCBI Taxonomy" id="42157"/>
    <lineage>
        <taxon>Eukaryota</taxon>
        <taxon>Metazoa</taxon>
        <taxon>Ecdysozoa</taxon>
        <taxon>Nematoda</taxon>
        <taxon>Chromadorea</taxon>
        <taxon>Rhabditida</taxon>
        <taxon>Spirurina</taxon>
        <taxon>Spiruromorpha</taxon>
        <taxon>Filarioidea</taxon>
        <taxon>Onchocercidae</taxon>
        <taxon>Onchocerca</taxon>
    </lineage>
</organism>
<dbReference type="OrthoDB" id="5796153at2759"/>
<keyword evidence="3" id="KW-0378">Hydrolase</keyword>
<comment type="catalytic activity">
    <reaction evidence="3">
        <text>Random hydrolysis of (1-&gt;4)-linkages between N-acetyl-beta-D-glucosamine and D-glucuronate residues in hyaluronate.</text>
        <dbReference type="EC" id="3.2.1.35"/>
    </reaction>
</comment>
<dbReference type="InterPro" id="IPR013785">
    <property type="entry name" value="Aldolase_TIM"/>
</dbReference>
<keyword evidence="3" id="KW-0326">Glycosidase</keyword>
<evidence type="ECO:0000256" key="3">
    <source>
        <dbReference type="RuleBase" id="RU610713"/>
    </source>
</evidence>
<evidence type="ECO:0000313" key="6">
    <source>
        <dbReference type="WBParaSite" id="nOo.2.0.1.t12797-RA"/>
    </source>
</evidence>
<gene>
    <name evidence="4" type="ORF">NOO_LOCUS12797</name>
</gene>
<dbReference type="WBParaSite" id="nOo.2.0.1.t12797-RA">
    <property type="protein sequence ID" value="nOo.2.0.1.t12797-RA"/>
    <property type="gene ID" value="nOo.2.0.1.g12797"/>
</dbReference>
<evidence type="ECO:0000313" key="4">
    <source>
        <dbReference type="EMBL" id="VDN00045.1"/>
    </source>
</evidence>
<sequence>MKNLYFSRLERLYEEVDALFPSTYIPHRGSNVTSCLYVGSVLAEAGRCAKKRNPEIPVYPYVGIEYFPINLTDPFYTRRDLRSSLGQAFYVGAEGSIIWSTSKNMTERCSGIADYVDKYLGPEIANLANLTSTKTANTTESFCQKWNVTMESEF</sequence>
<dbReference type="AlphaFoldDB" id="A0A182EX98"/>
<evidence type="ECO:0000256" key="2">
    <source>
        <dbReference type="ARBA" id="ARBA00023157"/>
    </source>
</evidence>
<keyword evidence="2" id="KW-1015">Disulfide bond</keyword>
<evidence type="ECO:0000313" key="5">
    <source>
        <dbReference type="Proteomes" id="UP000271087"/>
    </source>
</evidence>
<dbReference type="GO" id="GO:0005975">
    <property type="term" value="P:carbohydrate metabolic process"/>
    <property type="evidence" value="ECO:0007669"/>
    <property type="project" value="InterPro"/>
</dbReference>
<dbReference type="GO" id="GO:0004415">
    <property type="term" value="F:hyalurononglucosaminidase activity"/>
    <property type="evidence" value="ECO:0007669"/>
    <property type="project" value="UniProtKB-UniRule"/>
</dbReference>